<keyword evidence="2" id="KW-0472">Membrane</keyword>
<name>A0A4R3U409_ROSSA</name>
<dbReference type="RefSeq" id="WP_132576862.1">
    <property type="nucleotide sequence ID" value="NZ_CBCSGL010000014.1"/>
</dbReference>
<dbReference type="Gene3D" id="3.40.50.720">
    <property type="entry name" value="NAD(P)-binding Rossmann-like Domain"/>
    <property type="match status" value="2"/>
</dbReference>
<dbReference type="InterPro" id="IPR036291">
    <property type="entry name" value="NAD(P)-bd_dom_sf"/>
</dbReference>
<evidence type="ECO:0000256" key="2">
    <source>
        <dbReference type="SAM" id="Phobius"/>
    </source>
</evidence>
<keyword evidence="5" id="KW-1185">Reference proteome</keyword>
<feature type="domain" description="Polysaccharide biosynthesis protein CapD-like" evidence="3">
    <location>
        <begin position="294"/>
        <end position="578"/>
    </location>
</feature>
<gene>
    <name evidence="4" type="ORF">EV671_10812</name>
</gene>
<dbReference type="Pfam" id="PF02719">
    <property type="entry name" value="Polysacc_synt_2"/>
    <property type="match status" value="1"/>
</dbReference>
<dbReference type="InterPro" id="IPR029063">
    <property type="entry name" value="SAM-dependent_MTases_sf"/>
</dbReference>
<comment type="caution">
    <text evidence="4">The sequence shown here is derived from an EMBL/GenBank/DDBJ whole genome shotgun (WGS) entry which is preliminary data.</text>
</comment>
<dbReference type="AlphaFoldDB" id="A0A4R3U409"/>
<dbReference type="SUPFAM" id="SSF51735">
    <property type="entry name" value="NAD(P)-binding Rossmann-fold domains"/>
    <property type="match status" value="1"/>
</dbReference>
<evidence type="ECO:0000256" key="1">
    <source>
        <dbReference type="ARBA" id="ARBA00007430"/>
    </source>
</evidence>
<feature type="transmembrane region" description="Helical" evidence="2">
    <location>
        <begin position="20"/>
        <end position="43"/>
    </location>
</feature>
<dbReference type="OrthoDB" id="9803111at2"/>
<dbReference type="InterPro" id="IPR051203">
    <property type="entry name" value="Polysaccharide_Synthase-Rel"/>
</dbReference>
<comment type="similarity">
    <text evidence="1">Belongs to the polysaccharide synthase family.</text>
</comment>
<organism evidence="4 5">
    <name type="scientific">Roseateles saccharophilus</name>
    <name type="common">Pseudomonas saccharophila</name>
    <dbReference type="NCBI Taxonomy" id="304"/>
    <lineage>
        <taxon>Bacteria</taxon>
        <taxon>Pseudomonadati</taxon>
        <taxon>Pseudomonadota</taxon>
        <taxon>Betaproteobacteria</taxon>
        <taxon>Burkholderiales</taxon>
        <taxon>Sphaerotilaceae</taxon>
        <taxon>Roseateles</taxon>
    </lineage>
</organism>
<keyword evidence="2" id="KW-0812">Transmembrane</keyword>
<feature type="transmembrane region" description="Helical" evidence="2">
    <location>
        <begin position="55"/>
        <end position="74"/>
    </location>
</feature>
<feature type="transmembrane region" description="Helical" evidence="2">
    <location>
        <begin position="90"/>
        <end position="111"/>
    </location>
</feature>
<keyword evidence="2" id="KW-1133">Transmembrane helix</keyword>
<dbReference type="PANTHER" id="PTHR43318:SF1">
    <property type="entry name" value="POLYSACCHARIDE BIOSYNTHESIS PROTEIN EPSC-RELATED"/>
    <property type="match status" value="1"/>
</dbReference>
<dbReference type="PANTHER" id="PTHR43318">
    <property type="entry name" value="UDP-N-ACETYLGLUCOSAMINE 4,6-DEHYDRATASE"/>
    <property type="match status" value="1"/>
</dbReference>
<evidence type="ECO:0000313" key="5">
    <source>
        <dbReference type="Proteomes" id="UP000295110"/>
    </source>
</evidence>
<evidence type="ECO:0000259" key="3">
    <source>
        <dbReference type="Pfam" id="PF02719"/>
    </source>
</evidence>
<accession>A0A4R3U409</accession>
<feature type="transmembrane region" description="Helical" evidence="2">
    <location>
        <begin position="117"/>
        <end position="136"/>
    </location>
</feature>
<dbReference type="Pfam" id="PF13727">
    <property type="entry name" value="CoA_binding_3"/>
    <property type="match status" value="1"/>
</dbReference>
<reference evidence="4 5" key="1">
    <citation type="submission" date="2019-03" db="EMBL/GenBank/DDBJ databases">
        <title>Genomic Encyclopedia of Type Strains, Phase IV (KMG-IV): sequencing the most valuable type-strain genomes for metagenomic binning, comparative biology and taxonomic classification.</title>
        <authorList>
            <person name="Goeker M."/>
        </authorList>
    </citation>
    <scope>NUCLEOTIDE SEQUENCE [LARGE SCALE GENOMIC DNA]</scope>
    <source>
        <strain evidence="4 5">DSM 654</strain>
    </source>
</reference>
<proteinExistence type="inferred from homology"/>
<dbReference type="CDD" id="cd05237">
    <property type="entry name" value="UDP_invert_4-6DH_SDR_e"/>
    <property type="match status" value="1"/>
</dbReference>
<dbReference type="EMBL" id="SMBU01000081">
    <property type="protein sequence ID" value="TCU81288.1"/>
    <property type="molecule type" value="Genomic_DNA"/>
</dbReference>
<dbReference type="Proteomes" id="UP000295110">
    <property type="component" value="Unassembled WGS sequence"/>
</dbReference>
<evidence type="ECO:0000313" key="4">
    <source>
        <dbReference type="EMBL" id="TCU81288.1"/>
    </source>
</evidence>
<protein>
    <submittedName>
        <fullName evidence="4">FlaA1/EpsC-like NDP-sugar epimerase</fullName>
    </submittedName>
</protein>
<dbReference type="InterPro" id="IPR003869">
    <property type="entry name" value="Polysac_CapD-like"/>
</dbReference>
<dbReference type="SUPFAM" id="SSF53335">
    <property type="entry name" value="S-adenosyl-L-methionine-dependent methyltransferases"/>
    <property type="match status" value="1"/>
</dbReference>
<sequence length="629" mass="68965">MNWQLLDTFLTRVRPHRERLALLLDLVVVALAWQFTYLFRLGFERWFSARPGYDGYVLIGVLVAYAIALLALHVPKGMWRFSGFGEVKRLALVCGGAGLVSATVIQMAHLLGVPRAVLALHPLFTLMLLAMMRMGYRMLYEHMRSRISGSAQEQRRALVMGAGDAGRLLVAGLQHTQGWVIVGFLDDAKEKQAARVAGVPVLGRLEQAEEFAELHGITHLIVAMPGASTQERRRALDIAGKVGLPVLTVPSSEELLAGRAVNQVRDIEPEDLLGREPVVLDEGGISECLNGKVVLITGAGGSIGSELCRQVARYGPSKIVLYELSEFALYTIEQELSEKFPHLPLVRLIGDVKDLEHLRHVFGKYKPQIVFHAAAYKHVPLMEEDDNALACLRNNTLGTYNTCLAAAEHGAERFVLISTDKAVNPTNVMGATKRAAELVVSHMSGQGHVAKFMAVRFGNVLGSSGSVIPKFKEQIAKGGPVTVTHPDITRYFMTIPEAARLVVQACAIGETGQVYVLDMGEPVRIVDLARDMIRLAGHSEHDVRIVFSGLRPGEKLYEEMLVTDEQTLPTKVSSLFIAKLAPQAGRRDSIHWLGTLSSPYTDQSIRVMLSEVLGSEYVLPSRSGQCQCA</sequence>